<accession>A0ABS8CFG4</accession>
<dbReference type="InterPro" id="IPR036631">
    <property type="entry name" value="MGMT_N_sf"/>
</dbReference>
<dbReference type="InterPro" id="IPR036388">
    <property type="entry name" value="WH-like_DNA-bd_sf"/>
</dbReference>
<evidence type="ECO:0000313" key="11">
    <source>
        <dbReference type="Proteomes" id="UP000776983"/>
    </source>
</evidence>
<organism evidence="10 11">
    <name type="scientific">Mesopusillimonas faecipullorum</name>
    <dbReference type="NCBI Taxonomy" id="2755040"/>
    <lineage>
        <taxon>Bacteria</taxon>
        <taxon>Pseudomonadati</taxon>
        <taxon>Pseudomonadota</taxon>
        <taxon>Betaproteobacteria</taxon>
        <taxon>Burkholderiales</taxon>
        <taxon>Alcaligenaceae</taxon>
        <taxon>Mesopusillimonas</taxon>
    </lineage>
</organism>
<dbReference type="GO" id="GO:0003908">
    <property type="term" value="F:methylated-DNA-[protein]-cysteine S-methyltransferase activity"/>
    <property type="evidence" value="ECO:0007669"/>
    <property type="project" value="UniProtKB-EC"/>
</dbReference>
<sequence length="186" mass="20816">MSTTTFLLERMQTPLGQMLLVSDEQQILRALDWWDYEVRMRELMRQQYKGTHIELRETQLSSPAALAMRAYFEGDLAAPDTLHIDTGGTVFQREVWHALRTVPAGQTLSYLELATRIGRPKAVRAVGLANGANPISIVLPCHRIIGSNRNLTGYGGGLFRKRWLLEHEKAAGFETASLPGFQGPLP</sequence>
<keyword evidence="6 8" id="KW-0234">DNA repair</keyword>
<keyword evidence="11" id="KW-1185">Reference proteome</keyword>
<dbReference type="EC" id="2.1.1.63" evidence="8"/>
<dbReference type="InterPro" id="IPR023546">
    <property type="entry name" value="MGMT"/>
</dbReference>
<evidence type="ECO:0000256" key="2">
    <source>
        <dbReference type="ARBA" id="ARBA00022490"/>
    </source>
</evidence>
<protein>
    <recommendedName>
        <fullName evidence="8">Methylated-DNA--protein-cysteine methyltransferase</fullName>
        <ecNumber evidence="8">2.1.1.63</ecNumber>
    </recommendedName>
    <alternativeName>
        <fullName evidence="8">6-O-methylguanine-DNA methyltransferase</fullName>
        <shortName evidence="8">MGMT</shortName>
    </alternativeName>
    <alternativeName>
        <fullName evidence="8">O-6-methylguanine-DNA-alkyltransferase</fullName>
    </alternativeName>
</protein>
<evidence type="ECO:0000256" key="3">
    <source>
        <dbReference type="ARBA" id="ARBA00022603"/>
    </source>
</evidence>
<dbReference type="NCBIfam" id="TIGR00589">
    <property type="entry name" value="ogt"/>
    <property type="match status" value="1"/>
</dbReference>
<dbReference type="PROSITE" id="PS00374">
    <property type="entry name" value="MGMT"/>
    <property type="match status" value="1"/>
</dbReference>
<evidence type="ECO:0000256" key="7">
    <source>
        <dbReference type="ARBA" id="ARBA00049348"/>
    </source>
</evidence>
<comment type="catalytic activity">
    <reaction evidence="7 8">
        <text>a 6-O-methyl-2'-deoxyguanosine in DNA + L-cysteinyl-[protein] = S-methyl-L-cysteinyl-[protein] + a 2'-deoxyguanosine in DNA</text>
        <dbReference type="Rhea" id="RHEA:24000"/>
        <dbReference type="Rhea" id="RHEA-COMP:10131"/>
        <dbReference type="Rhea" id="RHEA-COMP:10132"/>
        <dbReference type="Rhea" id="RHEA-COMP:11367"/>
        <dbReference type="Rhea" id="RHEA-COMP:11368"/>
        <dbReference type="ChEBI" id="CHEBI:29950"/>
        <dbReference type="ChEBI" id="CHEBI:82612"/>
        <dbReference type="ChEBI" id="CHEBI:85445"/>
        <dbReference type="ChEBI" id="CHEBI:85448"/>
        <dbReference type="EC" id="2.1.1.63"/>
    </reaction>
</comment>
<dbReference type="InterPro" id="IPR001497">
    <property type="entry name" value="MethylDNA_cys_MeTrfase_AS"/>
</dbReference>
<dbReference type="GO" id="GO:0032259">
    <property type="term" value="P:methylation"/>
    <property type="evidence" value="ECO:0007669"/>
    <property type="project" value="UniProtKB-KW"/>
</dbReference>
<comment type="similarity">
    <text evidence="8">Belongs to the MGMT family.</text>
</comment>
<comment type="catalytic activity">
    <reaction evidence="1 8">
        <text>a 4-O-methyl-thymidine in DNA + L-cysteinyl-[protein] = a thymidine in DNA + S-methyl-L-cysteinyl-[protein]</text>
        <dbReference type="Rhea" id="RHEA:53428"/>
        <dbReference type="Rhea" id="RHEA-COMP:10131"/>
        <dbReference type="Rhea" id="RHEA-COMP:10132"/>
        <dbReference type="Rhea" id="RHEA-COMP:13555"/>
        <dbReference type="Rhea" id="RHEA-COMP:13556"/>
        <dbReference type="ChEBI" id="CHEBI:29950"/>
        <dbReference type="ChEBI" id="CHEBI:82612"/>
        <dbReference type="ChEBI" id="CHEBI:137386"/>
        <dbReference type="ChEBI" id="CHEBI:137387"/>
        <dbReference type="EC" id="2.1.1.63"/>
    </reaction>
</comment>
<feature type="domain" description="Methylated-DNA-[protein]-cysteine S-methyltransferase DNA binding" evidence="9">
    <location>
        <begin position="91"/>
        <end position="169"/>
    </location>
</feature>
<evidence type="ECO:0000256" key="6">
    <source>
        <dbReference type="ARBA" id="ARBA00023204"/>
    </source>
</evidence>
<evidence type="ECO:0000256" key="1">
    <source>
        <dbReference type="ARBA" id="ARBA00001286"/>
    </source>
</evidence>
<dbReference type="PANTHER" id="PTHR10815:SF5">
    <property type="entry name" value="METHYLATED-DNA--PROTEIN-CYSTEINE METHYLTRANSFERASE"/>
    <property type="match status" value="1"/>
</dbReference>
<comment type="miscellaneous">
    <text evidence="8">This enzyme catalyzes only one turnover and therefore is not strictly catalytic. According to one definition, an enzyme is a biocatalyst that acts repeatedly and over many reaction cycles.</text>
</comment>
<keyword evidence="3 8" id="KW-0489">Methyltransferase</keyword>
<dbReference type="Pfam" id="PF01035">
    <property type="entry name" value="DNA_binding_1"/>
    <property type="match status" value="1"/>
</dbReference>
<dbReference type="SUPFAM" id="SSF53155">
    <property type="entry name" value="Methylated DNA-protein cysteine methyltransferase domain"/>
    <property type="match status" value="1"/>
</dbReference>
<evidence type="ECO:0000313" key="10">
    <source>
        <dbReference type="EMBL" id="MCB5364790.1"/>
    </source>
</evidence>
<dbReference type="InterPro" id="IPR014048">
    <property type="entry name" value="MethylDNA_cys_MeTrfase_DNA-bd"/>
</dbReference>
<evidence type="ECO:0000259" key="9">
    <source>
        <dbReference type="Pfam" id="PF01035"/>
    </source>
</evidence>
<dbReference type="RefSeq" id="WP_226955208.1">
    <property type="nucleotide sequence ID" value="NZ_JACDXW010000008.1"/>
</dbReference>
<gene>
    <name evidence="10" type="ORF">H0484_13635</name>
</gene>
<dbReference type="HAMAP" id="MF_00772">
    <property type="entry name" value="OGT"/>
    <property type="match status" value="1"/>
</dbReference>
<keyword evidence="4 8" id="KW-0808">Transferase</keyword>
<keyword evidence="2 8" id="KW-0963">Cytoplasm</keyword>
<feature type="active site" description="Nucleophile; methyl group acceptor" evidence="8">
    <location>
        <position position="141"/>
    </location>
</feature>
<dbReference type="EMBL" id="JACDXW010000008">
    <property type="protein sequence ID" value="MCB5364790.1"/>
    <property type="molecule type" value="Genomic_DNA"/>
</dbReference>
<dbReference type="SUPFAM" id="SSF46767">
    <property type="entry name" value="Methylated DNA-protein cysteine methyltransferase, C-terminal domain"/>
    <property type="match status" value="1"/>
</dbReference>
<comment type="function">
    <text evidence="8">Involved in the cellular defense against the biological effects of O6-methylguanine (O6-MeG) and O4-methylthymine (O4-MeT) in DNA. Repairs the methylated nucleobase in DNA by stoichiometrically transferring the methyl group to a cysteine residue in the enzyme. This is a suicide reaction: the enzyme is irreversibly inactivated.</text>
</comment>
<evidence type="ECO:0000256" key="5">
    <source>
        <dbReference type="ARBA" id="ARBA00022763"/>
    </source>
</evidence>
<dbReference type="CDD" id="cd06445">
    <property type="entry name" value="ATase"/>
    <property type="match status" value="1"/>
</dbReference>
<dbReference type="Gene3D" id="1.10.10.10">
    <property type="entry name" value="Winged helix-like DNA-binding domain superfamily/Winged helix DNA-binding domain"/>
    <property type="match status" value="1"/>
</dbReference>
<comment type="caution">
    <text evidence="10">The sequence shown here is derived from an EMBL/GenBank/DDBJ whole genome shotgun (WGS) entry which is preliminary data.</text>
</comment>
<proteinExistence type="inferred from homology"/>
<evidence type="ECO:0000256" key="4">
    <source>
        <dbReference type="ARBA" id="ARBA00022679"/>
    </source>
</evidence>
<dbReference type="InterPro" id="IPR036217">
    <property type="entry name" value="MethylDNA_cys_MeTrfase_DNAb"/>
</dbReference>
<keyword evidence="5 8" id="KW-0227">DNA damage</keyword>
<reference evidence="10 11" key="1">
    <citation type="submission" date="2020-07" db="EMBL/GenBank/DDBJ databases">
        <title>Pusillimonas sp. nov., isolated from poultry manure in Taiwan.</title>
        <authorList>
            <person name="Lin S.-Y."/>
            <person name="Tang Y.-S."/>
            <person name="Young C.-C."/>
        </authorList>
    </citation>
    <scope>NUCLEOTIDE SEQUENCE [LARGE SCALE GENOMIC DNA]</scope>
    <source>
        <strain evidence="10 11">CC-YST705</strain>
    </source>
</reference>
<name>A0ABS8CFG4_9BURK</name>
<evidence type="ECO:0000256" key="8">
    <source>
        <dbReference type="HAMAP-Rule" id="MF_00772"/>
    </source>
</evidence>
<dbReference type="Proteomes" id="UP000776983">
    <property type="component" value="Unassembled WGS sequence"/>
</dbReference>
<dbReference type="PANTHER" id="PTHR10815">
    <property type="entry name" value="METHYLATED-DNA--PROTEIN-CYSTEINE METHYLTRANSFERASE"/>
    <property type="match status" value="1"/>
</dbReference>
<comment type="subcellular location">
    <subcellularLocation>
        <location evidence="8">Cytoplasm</location>
    </subcellularLocation>
</comment>